<dbReference type="InterPro" id="IPR052085">
    <property type="entry name" value="WD-SAM-U-box"/>
</dbReference>
<dbReference type="SMART" id="SM00504">
    <property type="entry name" value="Ubox"/>
    <property type="match status" value="1"/>
</dbReference>
<feature type="domain" description="U-box" evidence="1">
    <location>
        <begin position="14"/>
        <end position="95"/>
    </location>
</feature>
<dbReference type="Gene3D" id="3.30.40.10">
    <property type="entry name" value="Zinc/RING finger domain, C3HC4 (zinc finger)"/>
    <property type="match status" value="1"/>
</dbReference>
<dbReference type="InterPro" id="IPR003613">
    <property type="entry name" value="Ubox_domain"/>
</dbReference>
<evidence type="ECO:0000259" key="1">
    <source>
        <dbReference type="PROSITE" id="PS51698"/>
    </source>
</evidence>
<sequence length="188" mass="21646">MSSSNTTGTKNNTNIPDRFVCPLTLELMKYPYQDAVSGNTFERTAILEWMLNCDEEQDQVPTCPLTRQPLDPSNFRPNNELLMEIYEWKRQHNLLTKADSVRQLQSDQLDQEQCPNKRKVVHFSSAAPTVVAPEGQEDPNDLTSLSQKILQRRQEKAKQFVARQQHTSRAPQPHAALSRVPSYMQLYM</sequence>
<protein>
    <submittedName>
        <fullName evidence="2">U-box domain-containing protein</fullName>
    </submittedName>
</protein>
<dbReference type="AlphaFoldDB" id="A0A9N8H9L8"/>
<accession>A0A9N8H9L8</accession>
<dbReference type="PANTHER" id="PTHR46573:SF1">
    <property type="entry name" value="WD REPEAT, SAM AND U-BOX DOMAIN-CONTAINING PROTEIN 1"/>
    <property type="match status" value="1"/>
</dbReference>
<dbReference type="PANTHER" id="PTHR46573">
    <property type="entry name" value="WD REPEAT, SAM AND U-BOX DOMAIN-CONTAINING PROTEIN 1"/>
    <property type="match status" value="1"/>
</dbReference>
<evidence type="ECO:0000313" key="3">
    <source>
        <dbReference type="Proteomes" id="UP001153069"/>
    </source>
</evidence>
<comment type="caution">
    <text evidence="2">The sequence shown here is derived from an EMBL/GenBank/DDBJ whole genome shotgun (WGS) entry which is preliminary data.</text>
</comment>
<reference evidence="2" key="1">
    <citation type="submission" date="2020-06" db="EMBL/GenBank/DDBJ databases">
        <authorList>
            <consortium name="Plant Systems Biology data submission"/>
        </authorList>
    </citation>
    <scope>NUCLEOTIDE SEQUENCE</scope>
    <source>
        <strain evidence="2">D6</strain>
    </source>
</reference>
<dbReference type="PROSITE" id="PS51698">
    <property type="entry name" value="U_BOX"/>
    <property type="match status" value="1"/>
</dbReference>
<name>A0A9N8H9L8_9STRA</name>
<dbReference type="OrthoDB" id="424220at2759"/>
<keyword evidence="3" id="KW-1185">Reference proteome</keyword>
<gene>
    <name evidence="2" type="ORF">SEMRO_121_G058770.1</name>
</gene>
<proteinExistence type="predicted"/>
<dbReference type="InterPro" id="IPR013083">
    <property type="entry name" value="Znf_RING/FYVE/PHD"/>
</dbReference>
<dbReference type="Pfam" id="PF04564">
    <property type="entry name" value="U-box"/>
    <property type="match status" value="1"/>
</dbReference>
<dbReference type="Proteomes" id="UP001153069">
    <property type="component" value="Unassembled WGS sequence"/>
</dbReference>
<dbReference type="SUPFAM" id="SSF57850">
    <property type="entry name" value="RING/U-box"/>
    <property type="match status" value="1"/>
</dbReference>
<evidence type="ECO:0000313" key="2">
    <source>
        <dbReference type="EMBL" id="CAB9501883.1"/>
    </source>
</evidence>
<dbReference type="GO" id="GO:0004842">
    <property type="term" value="F:ubiquitin-protein transferase activity"/>
    <property type="evidence" value="ECO:0007669"/>
    <property type="project" value="InterPro"/>
</dbReference>
<dbReference type="EMBL" id="CAICTM010000120">
    <property type="protein sequence ID" value="CAB9501883.1"/>
    <property type="molecule type" value="Genomic_DNA"/>
</dbReference>
<organism evidence="2 3">
    <name type="scientific">Seminavis robusta</name>
    <dbReference type="NCBI Taxonomy" id="568900"/>
    <lineage>
        <taxon>Eukaryota</taxon>
        <taxon>Sar</taxon>
        <taxon>Stramenopiles</taxon>
        <taxon>Ochrophyta</taxon>
        <taxon>Bacillariophyta</taxon>
        <taxon>Bacillariophyceae</taxon>
        <taxon>Bacillariophycidae</taxon>
        <taxon>Naviculales</taxon>
        <taxon>Naviculaceae</taxon>
        <taxon>Seminavis</taxon>
    </lineage>
</organism>
<dbReference type="GO" id="GO:0016567">
    <property type="term" value="P:protein ubiquitination"/>
    <property type="evidence" value="ECO:0007669"/>
    <property type="project" value="InterPro"/>
</dbReference>